<evidence type="ECO:0000256" key="1">
    <source>
        <dbReference type="SAM" id="MobiDB-lite"/>
    </source>
</evidence>
<accession>A0AAQ3PWS9</accession>
<sequence>MSPVEGRGICLRGSEPGVTALQERRRRFGFGEEGLAGDHSLILEIEASKEPGLRDGLEREQARHGERERLLHAQLLRRHAVGEPPREGVQQVGQDQLHHLEPERHAGAHPAAGPERQQLHVLPLDVHAGAAAAGQEPLRPELQRSFPHRRVAADGPDVDEDARARRDVVAAAAAHGHGHVLPGLPRRQERHHRVQAHRLLHDRLQVREAWDVALRHEAVAADDALQLLRGLGKDLGVP</sequence>
<protein>
    <submittedName>
        <fullName evidence="2">Uncharacterized protein</fullName>
    </submittedName>
</protein>
<dbReference type="EMBL" id="CP144746">
    <property type="protein sequence ID" value="WVZ57024.1"/>
    <property type="molecule type" value="Genomic_DNA"/>
</dbReference>
<dbReference type="AlphaFoldDB" id="A0AAQ3PWS9"/>
<evidence type="ECO:0000313" key="3">
    <source>
        <dbReference type="Proteomes" id="UP001341281"/>
    </source>
</evidence>
<organism evidence="2 3">
    <name type="scientific">Paspalum notatum var. saurae</name>
    <dbReference type="NCBI Taxonomy" id="547442"/>
    <lineage>
        <taxon>Eukaryota</taxon>
        <taxon>Viridiplantae</taxon>
        <taxon>Streptophyta</taxon>
        <taxon>Embryophyta</taxon>
        <taxon>Tracheophyta</taxon>
        <taxon>Spermatophyta</taxon>
        <taxon>Magnoliopsida</taxon>
        <taxon>Liliopsida</taxon>
        <taxon>Poales</taxon>
        <taxon>Poaceae</taxon>
        <taxon>PACMAD clade</taxon>
        <taxon>Panicoideae</taxon>
        <taxon>Andropogonodae</taxon>
        <taxon>Paspaleae</taxon>
        <taxon>Paspalinae</taxon>
        <taxon>Paspalum</taxon>
    </lineage>
</organism>
<dbReference type="Proteomes" id="UP001341281">
    <property type="component" value="Chromosome 02"/>
</dbReference>
<reference evidence="2 3" key="1">
    <citation type="submission" date="2024-02" db="EMBL/GenBank/DDBJ databases">
        <title>High-quality chromosome-scale genome assembly of Pensacola bahiagrass (Paspalum notatum Flugge var. saurae).</title>
        <authorList>
            <person name="Vega J.M."/>
            <person name="Podio M."/>
            <person name="Orjuela J."/>
            <person name="Siena L.A."/>
            <person name="Pessino S.C."/>
            <person name="Combes M.C."/>
            <person name="Mariac C."/>
            <person name="Albertini E."/>
            <person name="Pupilli F."/>
            <person name="Ortiz J.P.A."/>
            <person name="Leblanc O."/>
        </authorList>
    </citation>
    <scope>NUCLEOTIDE SEQUENCE [LARGE SCALE GENOMIC DNA]</scope>
    <source>
        <strain evidence="2">R1</strain>
        <tissue evidence="2">Leaf</tissue>
    </source>
</reference>
<feature type="region of interest" description="Disordered" evidence="1">
    <location>
        <begin position="131"/>
        <end position="160"/>
    </location>
</feature>
<proteinExistence type="predicted"/>
<keyword evidence="3" id="KW-1185">Reference proteome</keyword>
<name>A0AAQ3PWS9_PASNO</name>
<gene>
    <name evidence="2" type="ORF">U9M48_007470</name>
</gene>
<evidence type="ECO:0000313" key="2">
    <source>
        <dbReference type="EMBL" id="WVZ57024.1"/>
    </source>
</evidence>